<dbReference type="KEGG" id="cme:CYME_CMS521C"/>
<dbReference type="Proteomes" id="UP000007014">
    <property type="component" value="Chromosome 19"/>
</dbReference>
<name>M1VHM1_CYAM1</name>
<dbReference type="EMBL" id="AP006501">
    <property type="protein sequence ID" value="BAM82877.1"/>
    <property type="molecule type" value="Genomic_DNA"/>
</dbReference>
<comment type="similarity">
    <text evidence="2 6">Belongs to the Mediator complex subunit 10 family.</text>
</comment>
<dbReference type="OrthoDB" id="337270at2759"/>
<evidence type="ECO:0000256" key="3">
    <source>
        <dbReference type="ARBA" id="ARBA00023015"/>
    </source>
</evidence>
<keyword evidence="5 6" id="KW-0539">Nucleus</keyword>
<dbReference type="GeneID" id="16997177"/>
<proteinExistence type="inferred from homology"/>
<evidence type="ECO:0000256" key="6">
    <source>
        <dbReference type="RuleBase" id="RU364146"/>
    </source>
</evidence>
<keyword evidence="6" id="KW-0010">Activator</keyword>
<gene>
    <name evidence="6" type="primary">MED10</name>
    <name evidence="7" type="ORF">CYME_CMS521C</name>
</gene>
<keyword evidence="3 6" id="KW-0805">Transcription regulation</keyword>
<dbReference type="AlphaFoldDB" id="M1VHM1"/>
<reference evidence="7 8" key="1">
    <citation type="journal article" date="2004" name="Nature">
        <title>Genome sequence of the ultrasmall unicellular red alga Cyanidioschyzon merolae 10D.</title>
        <authorList>
            <person name="Matsuzaki M."/>
            <person name="Misumi O."/>
            <person name="Shin-i T."/>
            <person name="Maruyama S."/>
            <person name="Takahara M."/>
            <person name="Miyagishima S."/>
            <person name="Mori T."/>
            <person name="Nishida K."/>
            <person name="Yagisawa F."/>
            <person name="Nishida K."/>
            <person name="Yoshida Y."/>
            <person name="Nishimura Y."/>
            <person name="Nakao S."/>
            <person name="Kobayashi T."/>
            <person name="Momoyama Y."/>
            <person name="Higashiyama T."/>
            <person name="Minoda A."/>
            <person name="Sano M."/>
            <person name="Nomoto H."/>
            <person name="Oishi K."/>
            <person name="Hayashi H."/>
            <person name="Ohta F."/>
            <person name="Nishizaka S."/>
            <person name="Haga S."/>
            <person name="Miura S."/>
            <person name="Morishita T."/>
            <person name="Kabeya Y."/>
            <person name="Terasawa K."/>
            <person name="Suzuki Y."/>
            <person name="Ishii Y."/>
            <person name="Asakawa S."/>
            <person name="Takano H."/>
            <person name="Ohta N."/>
            <person name="Kuroiwa H."/>
            <person name="Tanaka K."/>
            <person name="Shimizu N."/>
            <person name="Sugano S."/>
            <person name="Sato N."/>
            <person name="Nozaki H."/>
            <person name="Ogasawara N."/>
            <person name="Kohara Y."/>
            <person name="Kuroiwa T."/>
        </authorList>
    </citation>
    <scope>NUCLEOTIDE SEQUENCE [LARGE SCALE GENOMIC DNA]</scope>
    <source>
        <strain evidence="7 8">10D</strain>
    </source>
</reference>
<dbReference type="RefSeq" id="XP_005538913.1">
    <property type="nucleotide sequence ID" value="XM_005538856.1"/>
</dbReference>
<reference evidence="7 8" key="2">
    <citation type="journal article" date="2007" name="BMC Biol.">
        <title>A 100%-complete sequence reveals unusually simple genomic features in the hot-spring red alga Cyanidioschyzon merolae.</title>
        <authorList>
            <person name="Nozaki H."/>
            <person name="Takano H."/>
            <person name="Misumi O."/>
            <person name="Terasawa K."/>
            <person name="Matsuzaki M."/>
            <person name="Maruyama S."/>
            <person name="Nishida K."/>
            <person name="Yagisawa F."/>
            <person name="Yoshida Y."/>
            <person name="Fujiwara T."/>
            <person name="Takio S."/>
            <person name="Tamura K."/>
            <person name="Chung S.J."/>
            <person name="Nakamura S."/>
            <person name="Kuroiwa H."/>
            <person name="Tanaka K."/>
            <person name="Sato N."/>
            <person name="Kuroiwa T."/>
        </authorList>
    </citation>
    <scope>NUCLEOTIDE SEQUENCE [LARGE SCALE GENOMIC DNA]</scope>
    <source>
        <strain evidence="7 8">10D</strain>
    </source>
</reference>
<evidence type="ECO:0000313" key="8">
    <source>
        <dbReference type="Proteomes" id="UP000007014"/>
    </source>
</evidence>
<comment type="subunit">
    <text evidence="6">Component of the Mediator complex.</text>
</comment>
<accession>M1VHM1</accession>
<protein>
    <recommendedName>
        <fullName evidence="6">Mediator of RNA polymerase II transcription subunit 10</fullName>
    </recommendedName>
    <alternativeName>
        <fullName evidence="6">Mediator complex subunit 10</fullName>
    </alternativeName>
</protein>
<dbReference type="Pfam" id="PF09748">
    <property type="entry name" value="Med10"/>
    <property type="match status" value="1"/>
</dbReference>
<dbReference type="GO" id="GO:0016592">
    <property type="term" value="C:mediator complex"/>
    <property type="evidence" value="ECO:0007669"/>
    <property type="project" value="InterPro"/>
</dbReference>
<sequence length="150" mass="16803">MSDNDYAAVEKQLVECIRLWERLNRAAVFYREASSQAGPDALSATIQALAGAYQRLRALCMEQRTKCATLSATEASLAEPGNWRVPLELLQWLDRGENPDLFLLRLLYDVYDLEYIGREKENALKKFRAVLETSGLPPEAPAASGHTSDQ</sequence>
<evidence type="ECO:0000256" key="5">
    <source>
        <dbReference type="ARBA" id="ARBA00023242"/>
    </source>
</evidence>
<evidence type="ECO:0000256" key="2">
    <source>
        <dbReference type="ARBA" id="ARBA00005389"/>
    </source>
</evidence>
<dbReference type="GO" id="GO:0006357">
    <property type="term" value="P:regulation of transcription by RNA polymerase II"/>
    <property type="evidence" value="ECO:0007669"/>
    <property type="project" value="InterPro"/>
</dbReference>
<comment type="subcellular location">
    <subcellularLocation>
        <location evidence="1 6">Nucleus</location>
    </subcellularLocation>
</comment>
<comment type="function">
    <text evidence="6">Component of the Mediator complex, a coactivator involved in the regulated transcription of nearly all RNA polymerase II-dependent genes. Mediator functions as a bridge to convey information from gene-specific regulatory proteins to the basal RNA polymerase II transcription machinery. Mediator is recruited to promoters by direct interactions with regulatory proteins and serves as a scaffold for the assembly of a functional preinitiation complex with RNA polymerase II and the general transcription factors.</text>
</comment>
<keyword evidence="4 6" id="KW-0804">Transcription</keyword>
<keyword evidence="8" id="KW-1185">Reference proteome</keyword>
<evidence type="ECO:0000256" key="4">
    <source>
        <dbReference type="ARBA" id="ARBA00023163"/>
    </source>
</evidence>
<dbReference type="InterPro" id="IPR019145">
    <property type="entry name" value="Mediator_Med10"/>
</dbReference>
<evidence type="ECO:0000256" key="1">
    <source>
        <dbReference type="ARBA" id="ARBA00004123"/>
    </source>
</evidence>
<evidence type="ECO:0000313" key="7">
    <source>
        <dbReference type="EMBL" id="BAM82877.1"/>
    </source>
</evidence>
<organism evidence="7 8">
    <name type="scientific">Cyanidioschyzon merolae (strain NIES-3377 / 10D)</name>
    <name type="common">Unicellular red alga</name>
    <dbReference type="NCBI Taxonomy" id="280699"/>
    <lineage>
        <taxon>Eukaryota</taxon>
        <taxon>Rhodophyta</taxon>
        <taxon>Bangiophyceae</taxon>
        <taxon>Cyanidiales</taxon>
        <taxon>Cyanidiaceae</taxon>
        <taxon>Cyanidioschyzon</taxon>
    </lineage>
</organism>
<dbReference type="GO" id="GO:0003712">
    <property type="term" value="F:transcription coregulator activity"/>
    <property type="evidence" value="ECO:0007669"/>
    <property type="project" value="InterPro"/>
</dbReference>